<dbReference type="Proteomes" id="UP000199503">
    <property type="component" value="Unassembled WGS sequence"/>
</dbReference>
<protein>
    <submittedName>
        <fullName evidence="3">CHAT domain-containing protein</fullName>
    </submittedName>
</protein>
<reference evidence="4" key="1">
    <citation type="submission" date="2016-10" db="EMBL/GenBank/DDBJ databases">
        <authorList>
            <person name="Varghese N."/>
            <person name="Submissions S."/>
        </authorList>
    </citation>
    <scope>NUCLEOTIDE SEQUENCE [LARGE SCALE GENOMIC DNA]</scope>
    <source>
        <strain evidence="4">DSM 44437</strain>
    </source>
</reference>
<organism evidence="3 4">
    <name type="scientific">Lentzea albida</name>
    <dbReference type="NCBI Taxonomy" id="65499"/>
    <lineage>
        <taxon>Bacteria</taxon>
        <taxon>Bacillati</taxon>
        <taxon>Actinomycetota</taxon>
        <taxon>Actinomycetes</taxon>
        <taxon>Pseudonocardiales</taxon>
        <taxon>Pseudonocardiaceae</taxon>
        <taxon>Lentzea</taxon>
    </lineage>
</organism>
<feature type="region of interest" description="Disordered" evidence="1">
    <location>
        <begin position="669"/>
        <end position="746"/>
    </location>
</feature>
<dbReference type="RefSeq" id="WP_089918915.1">
    <property type="nucleotide sequence ID" value="NZ_FOFV01000008.1"/>
</dbReference>
<gene>
    <name evidence="3" type="ORF">SAMN04488000_108342</name>
</gene>
<feature type="domain" description="CHAT" evidence="2">
    <location>
        <begin position="517"/>
        <end position="648"/>
    </location>
</feature>
<evidence type="ECO:0000313" key="4">
    <source>
        <dbReference type="Proteomes" id="UP000199503"/>
    </source>
</evidence>
<dbReference type="Gene3D" id="1.25.40.10">
    <property type="entry name" value="Tetratricopeptide repeat domain"/>
    <property type="match status" value="1"/>
</dbReference>
<dbReference type="AlphaFoldDB" id="A0A1H9NUP9"/>
<evidence type="ECO:0000259" key="2">
    <source>
        <dbReference type="Pfam" id="PF12770"/>
    </source>
</evidence>
<dbReference type="SUPFAM" id="SSF48452">
    <property type="entry name" value="TPR-like"/>
    <property type="match status" value="2"/>
</dbReference>
<dbReference type="OrthoDB" id="9761935at2"/>
<dbReference type="Pfam" id="PF12770">
    <property type="entry name" value="CHAT"/>
    <property type="match status" value="1"/>
</dbReference>
<sequence>MSASADPRATIATTVVRGTRTQRADALHDLSVAHVELGHLDAAAQVARRGLRLTGEARFHLTLAWIDLDRGRRKQSLRHLDAATPHLRGRELARARCLRGLHLCQTAEPRLAVAELTAVIRELRRYGDDRWLANALIGRGIARCGAIRLGAAEADFASAQTLLQAIGEPGRAAMALHNRGFVAMLAGDLPLALRRYEEAAKAGLDSTSRPEALVDRAEALLAAGLTTEARRVLAPAMELLRRCNRHVPELAVLSARCALRDGDPEPARKLGGTDVEFMLAAGELDAVAAHRFRGPAQTRALGWLAQARRSDRRGALAACRAGLKVLDEHHGDWPRRELTGHALELARTAREVLHWSEQHRRRMSLPPNDPELARALARLRRARAHGLPVEALERDVRRLTLASAPRSGDAPATPDLPLVSFILHKGRMRAVTVENGRASLREVEDPARLVREARLAVAAGRPVPGLLPDAEEVVVIPDGVLHEMPWAALGQRVHVLPSLRHWRPATRGGYRMWVTGPGVRSEVPALQREHGGTIVKSTVEATLAGMEGAKIAHIAAHGHVHPGNPLFSHLDLGDGPLYGYDVARLGNPPEVVVLSACESGLARAFLDAGTRTVIASVLPVPDARVGEAMAEVHRRIDHPAEAARAVAHLGFSCYGTGTRVAACSAAAKEVPVQRSCEEPTVAGTSTPDATTSTHGPRPEKPAGAPTAVTAGRAAGHQGRSEPPLPAAATTLPPHEASTGGQRSSNE</sequence>
<feature type="compositionally biased region" description="Polar residues" evidence="1">
    <location>
        <begin position="682"/>
        <end position="694"/>
    </location>
</feature>
<proteinExistence type="predicted"/>
<accession>A0A1H9NUP9</accession>
<dbReference type="InterPro" id="IPR011990">
    <property type="entry name" value="TPR-like_helical_dom_sf"/>
</dbReference>
<dbReference type="InterPro" id="IPR024983">
    <property type="entry name" value="CHAT_dom"/>
</dbReference>
<name>A0A1H9NUP9_9PSEU</name>
<keyword evidence="4" id="KW-1185">Reference proteome</keyword>
<evidence type="ECO:0000313" key="3">
    <source>
        <dbReference type="EMBL" id="SER39628.1"/>
    </source>
</evidence>
<dbReference type="EMBL" id="FOFV01000008">
    <property type="protein sequence ID" value="SER39628.1"/>
    <property type="molecule type" value="Genomic_DNA"/>
</dbReference>
<evidence type="ECO:0000256" key="1">
    <source>
        <dbReference type="SAM" id="MobiDB-lite"/>
    </source>
</evidence>
<dbReference type="STRING" id="65499.SAMN04488000_108342"/>